<dbReference type="Proteomes" id="UP000054359">
    <property type="component" value="Unassembled WGS sequence"/>
</dbReference>
<dbReference type="AlphaFoldDB" id="A0A087U8P3"/>
<dbReference type="OMA" id="SPVVWPS"/>
<accession>A0A087U8P3</accession>
<dbReference type="InterPro" id="IPR001660">
    <property type="entry name" value="SAM"/>
</dbReference>
<feature type="region of interest" description="Disordered" evidence="1">
    <location>
        <begin position="1"/>
        <end position="88"/>
    </location>
</feature>
<dbReference type="GO" id="GO:0003682">
    <property type="term" value="F:chromatin binding"/>
    <property type="evidence" value="ECO:0007669"/>
    <property type="project" value="TreeGrafter"/>
</dbReference>
<feature type="region of interest" description="Disordered" evidence="1">
    <location>
        <begin position="210"/>
        <end position="230"/>
    </location>
</feature>
<dbReference type="PANTHER" id="PTHR12247">
    <property type="entry name" value="POLYCOMB GROUP PROTEIN"/>
    <property type="match status" value="1"/>
</dbReference>
<dbReference type="SUPFAM" id="SSF47769">
    <property type="entry name" value="SAM/Pointed domain"/>
    <property type="match status" value="1"/>
</dbReference>
<evidence type="ECO:0000256" key="1">
    <source>
        <dbReference type="SAM" id="MobiDB-lite"/>
    </source>
</evidence>
<dbReference type="PROSITE" id="PS50105">
    <property type="entry name" value="SAM_DOMAIN"/>
    <property type="match status" value="1"/>
</dbReference>
<dbReference type="EMBL" id="KK118738">
    <property type="protein sequence ID" value="KFM73732.1"/>
    <property type="molecule type" value="Genomic_DNA"/>
</dbReference>
<gene>
    <name evidence="3" type="ORF">X975_06141</name>
</gene>
<feature type="domain" description="SAM" evidence="2">
    <location>
        <begin position="396"/>
        <end position="442"/>
    </location>
</feature>
<feature type="non-terminal residue" evidence="3">
    <location>
        <position position="491"/>
    </location>
</feature>
<evidence type="ECO:0000313" key="4">
    <source>
        <dbReference type="Proteomes" id="UP000054359"/>
    </source>
</evidence>
<dbReference type="GO" id="GO:0035102">
    <property type="term" value="C:PRC1 complex"/>
    <property type="evidence" value="ECO:0007669"/>
    <property type="project" value="TreeGrafter"/>
</dbReference>
<dbReference type="GO" id="GO:0045892">
    <property type="term" value="P:negative regulation of DNA-templated transcription"/>
    <property type="evidence" value="ECO:0007669"/>
    <property type="project" value="TreeGrafter"/>
</dbReference>
<dbReference type="Gene3D" id="1.10.150.50">
    <property type="entry name" value="Transcription Factor, Ets-1"/>
    <property type="match status" value="1"/>
</dbReference>
<feature type="compositionally biased region" description="Basic and acidic residues" evidence="1">
    <location>
        <begin position="1"/>
        <end position="12"/>
    </location>
</feature>
<dbReference type="GO" id="GO:0042393">
    <property type="term" value="F:histone binding"/>
    <property type="evidence" value="ECO:0007669"/>
    <property type="project" value="TreeGrafter"/>
</dbReference>
<protein>
    <submittedName>
        <fullName evidence="3">Sterile alpha motif domain-containing protein 11</fullName>
    </submittedName>
</protein>
<name>A0A087U8P3_STEMI</name>
<reference evidence="3 4" key="1">
    <citation type="submission" date="2013-11" db="EMBL/GenBank/DDBJ databases">
        <title>Genome sequencing of Stegodyphus mimosarum.</title>
        <authorList>
            <person name="Bechsgaard J."/>
        </authorList>
    </citation>
    <scope>NUCLEOTIDE SEQUENCE [LARGE SCALE GENOMIC DNA]</scope>
</reference>
<organism evidence="3 4">
    <name type="scientific">Stegodyphus mimosarum</name>
    <name type="common">African social velvet spider</name>
    <dbReference type="NCBI Taxonomy" id="407821"/>
    <lineage>
        <taxon>Eukaryota</taxon>
        <taxon>Metazoa</taxon>
        <taxon>Ecdysozoa</taxon>
        <taxon>Arthropoda</taxon>
        <taxon>Chelicerata</taxon>
        <taxon>Arachnida</taxon>
        <taxon>Araneae</taxon>
        <taxon>Araneomorphae</taxon>
        <taxon>Entelegynae</taxon>
        <taxon>Eresoidea</taxon>
        <taxon>Eresidae</taxon>
        <taxon>Stegodyphus</taxon>
    </lineage>
</organism>
<dbReference type="InterPro" id="IPR050548">
    <property type="entry name" value="PcG_chromatin_remod_factors"/>
</dbReference>
<feature type="compositionally biased region" description="Low complexity" evidence="1">
    <location>
        <begin position="76"/>
        <end position="88"/>
    </location>
</feature>
<feature type="compositionally biased region" description="Polar residues" evidence="1">
    <location>
        <begin position="28"/>
        <end position="38"/>
    </location>
</feature>
<dbReference type="Pfam" id="PF00536">
    <property type="entry name" value="SAM_1"/>
    <property type="match status" value="1"/>
</dbReference>
<evidence type="ECO:0000313" key="3">
    <source>
        <dbReference type="EMBL" id="KFM73732.1"/>
    </source>
</evidence>
<evidence type="ECO:0000259" key="2">
    <source>
        <dbReference type="PROSITE" id="PS50105"/>
    </source>
</evidence>
<feature type="compositionally biased region" description="Low complexity" evidence="1">
    <location>
        <begin position="219"/>
        <end position="230"/>
    </location>
</feature>
<keyword evidence="4" id="KW-1185">Reference proteome</keyword>
<sequence>MVDVVSDKEVPRDGLVTVSCHPEGGASSRGQQPSSARASLSHCEMPTDALAATSSAAGHNNNAAPKTERGTPEAESSSSPSISPHSPSPARAFPALLVPGFNLAGLRVNTAAPFSPPPGGFSPATGNPAIKQMEMMTRNYSDFMRSLAAKYNQNNAQDSFSMSQSNGLVRGFDSTFSYKGSGSPFLVRNMDIEGNGGSCLSGGLSRKLDNQNSLTPLESRNSSNNTNSNNSVLSASAATCGISDFSSSQTLLNLVRTASAQSASQLENYLKGAVKRSADGESRLDPLDLTVANVKRPKLEAGSGRELKDCRDLLQSDIDTSLTTSGDCSGSLRTSSSLGCVKPSWMTLLDKRMHSSPTPSSRTSPKIQNTERSRCASLCVEKSCTSQSEANDLSRWTVDDVVQFVSSVETCSEYAEKFREESIDGTTLPLLTEDHLTMHLGLKLGPALKLRSTLARKIGHCAVCMHCVHCHGDDNTDVRRHESSRSPTVSK</sequence>
<proteinExistence type="predicted"/>
<dbReference type="PANTHER" id="PTHR12247:SF138">
    <property type="entry name" value="POLYHOMEOTIC DISTAL, ISOFORM A-RELATED"/>
    <property type="match status" value="1"/>
</dbReference>
<dbReference type="OrthoDB" id="6433810at2759"/>
<feature type="compositionally biased region" description="Polar residues" evidence="1">
    <location>
        <begin position="52"/>
        <end position="64"/>
    </location>
</feature>
<dbReference type="InterPro" id="IPR013761">
    <property type="entry name" value="SAM/pointed_sf"/>
</dbReference>